<dbReference type="OrthoDB" id="2738447at2759"/>
<keyword evidence="2" id="KW-1185">Reference proteome</keyword>
<reference evidence="1 2" key="1">
    <citation type="journal article" date="2012" name="New Phytol.">
        <title>Insight into trade-off between wood decay and parasitism from the genome of a fungal forest pathogen.</title>
        <authorList>
            <person name="Olson A."/>
            <person name="Aerts A."/>
            <person name="Asiegbu F."/>
            <person name="Belbahri L."/>
            <person name="Bouzid O."/>
            <person name="Broberg A."/>
            <person name="Canback B."/>
            <person name="Coutinho P.M."/>
            <person name="Cullen D."/>
            <person name="Dalman K."/>
            <person name="Deflorio G."/>
            <person name="van Diepen L.T."/>
            <person name="Dunand C."/>
            <person name="Duplessis S."/>
            <person name="Durling M."/>
            <person name="Gonthier P."/>
            <person name="Grimwood J."/>
            <person name="Fossdal C.G."/>
            <person name="Hansson D."/>
            <person name="Henrissat B."/>
            <person name="Hietala A."/>
            <person name="Himmelstrand K."/>
            <person name="Hoffmeister D."/>
            <person name="Hogberg N."/>
            <person name="James T.Y."/>
            <person name="Karlsson M."/>
            <person name="Kohler A."/>
            <person name="Kues U."/>
            <person name="Lee Y.H."/>
            <person name="Lin Y.C."/>
            <person name="Lind M."/>
            <person name="Lindquist E."/>
            <person name="Lombard V."/>
            <person name="Lucas S."/>
            <person name="Lunden K."/>
            <person name="Morin E."/>
            <person name="Murat C."/>
            <person name="Park J."/>
            <person name="Raffaello T."/>
            <person name="Rouze P."/>
            <person name="Salamov A."/>
            <person name="Schmutz J."/>
            <person name="Solheim H."/>
            <person name="Stahlberg J."/>
            <person name="Velez H."/>
            <person name="de Vries R.P."/>
            <person name="Wiebenga A."/>
            <person name="Woodward S."/>
            <person name="Yakovlev I."/>
            <person name="Garbelotto M."/>
            <person name="Martin F."/>
            <person name="Grigoriev I.V."/>
            <person name="Stenlid J."/>
        </authorList>
    </citation>
    <scope>NUCLEOTIDE SEQUENCE [LARGE SCALE GENOMIC DNA]</scope>
    <source>
        <strain evidence="1 2">TC 32-1</strain>
    </source>
</reference>
<name>W4JR71_HETIT</name>
<dbReference type="RefSeq" id="XP_009552194.1">
    <property type="nucleotide sequence ID" value="XM_009553899.1"/>
</dbReference>
<dbReference type="InParanoid" id="W4JR71"/>
<dbReference type="EMBL" id="KI925465">
    <property type="protein sequence ID" value="ETW75959.1"/>
    <property type="molecule type" value="Genomic_DNA"/>
</dbReference>
<dbReference type="Proteomes" id="UP000030671">
    <property type="component" value="Unassembled WGS sequence"/>
</dbReference>
<dbReference type="AlphaFoldDB" id="W4JR71"/>
<protein>
    <submittedName>
        <fullName evidence="1">Uncharacterized protein</fullName>
    </submittedName>
</protein>
<dbReference type="KEGG" id="hir:HETIRDRAFT_330304"/>
<dbReference type="HOGENOM" id="CLU_2121393_0_0_1"/>
<gene>
    <name evidence="1" type="ORF">HETIRDRAFT_330304</name>
</gene>
<organism evidence="1 2">
    <name type="scientific">Heterobasidion irregulare (strain TC 32-1)</name>
    <dbReference type="NCBI Taxonomy" id="747525"/>
    <lineage>
        <taxon>Eukaryota</taxon>
        <taxon>Fungi</taxon>
        <taxon>Dikarya</taxon>
        <taxon>Basidiomycota</taxon>
        <taxon>Agaricomycotina</taxon>
        <taxon>Agaricomycetes</taxon>
        <taxon>Russulales</taxon>
        <taxon>Bondarzewiaceae</taxon>
        <taxon>Heterobasidion</taxon>
        <taxon>Heterobasidion annosum species complex</taxon>
    </lineage>
</organism>
<dbReference type="GeneID" id="20671567"/>
<sequence>MSSQEVIAMFYSCGLEESAVAEAAEDIKPEELRSDPSWALYYYWMRHDPRYLGVHNREGLNLLLRQLNFRPEIIALNTFGEGARCHGDYHLWARKLAGAAYRLVEKQSQACQQL</sequence>
<evidence type="ECO:0000313" key="1">
    <source>
        <dbReference type="EMBL" id="ETW75959.1"/>
    </source>
</evidence>
<accession>W4JR71</accession>
<proteinExistence type="predicted"/>
<evidence type="ECO:0000313" key="2">
    <source>
        <dbReference type="Proteomes" id="UP000030671"/>
    </source>
</evidence>